<accession>A0A9Q8YG72</accession>
<organism evidence="1 2">
    <name type="scientific">Ensifer adhaerens</name>
    <name type="common">Sinorhizobium morelense</name>
    <dbReference type="NCBI Taxonomy" id="106592"/>
    <lineage>
        <taxon>Bacteria</taxon>
        <taxon>Pseudomonadati</taxon>
        <taxon>Pseudomonadota</taxon>
        <taxon>Alphaproteobacteria</taxon>
        <taxon>Hyphomicrobiales</taxon>
        <taxon>Rhizobiaceae</taxon>
        <taxon>Sinorhizobium/Ensifer group</taxon>
        <taxon>Ensifer</taxon>
    </lineage>
</organism>
<dbReference type="OrthoDB" id="8436325at2"/>
<dbReference type="EMBL" id="CP098809">
    <property type="protein sequence ID" value="USJ27621.1"/>
    <property type="molecule type" value="Genomic_DNA"/>
</dbReference>
<keyword evidence="1" id="KW-0614">Plasmid</keyword>
<protein>
    <submittedName>
        <fullName evidence="1">Uncharacterized protein</fullName>
    </submittedName>
</protein>
<evidence type="ECO:0000313" key="1">
    <source>
        <dbReference type="EMBL" id="USJ27621.1"/>
    </source>
</evidence>
<geneLocation type="plasmid" evidence="1 2">
    <name>pB</name>
</geneLocation>
<gene>
    <name evidence="1" type="ORF">NE863_27235</name>
</gene>
<dbReference type="RefSeq" id="WP_029742496.1">
    <property type="nucleotide sequence ID" value="NZ_CP098809.1"/>
</dbReference>
<reference evidence="1" key="1">
    <citation type="submission" date="2022-06" db="EMBL/GenBank/DDBJ databases">
        <title>Physiological and biochemical characterization and genomic elucidation of a strain of the genus Ensifer adhaerens M8 that combines arsenic oxidation and chromium reduction.</title>
        <authorList>
            <person name="Li X."/>
            <person name="Yu c."/>
        </authorList>
    </citation>
    <scope>NUCLEOTIDE SEQUENCE</scope>
    <source>
        <strain evidence="1">M8</strain>
        <plasmid evidence="1">pB</plasmid>
    </source>
</reference>
<sequence length="87" mass="9228">MDHRNNDQPPAVEILESFTGFSDDDGHLDDAALIAEHVLDNRCPGSWVVTGGDAGIKVSRTVAKLNEAFQVVGIGVAAIRAKPTARC</sequence>
<proteinExistence type="predicted"/>
<dbReference type="AlphaFoldDB" id="A0A9Q8YG72"/>
<dbReference type="Proteomes" id="UP001055460">
    <property type="component" value="Plasmid pB"/>
</dbReference>
<evidence type="ECO:0000313" key="2">
    <source>
        <dbReference type="Proteomes" id="UP001055460"/>
    </source>
</evidence>
<name>A0A9Q8YG72_ENSAD</name>